<dbReference type="AlphaFoldDB" id="S3L1T6"/>
<evidence type="ECO:0000313" key="3">
    <source>
        <dbReference type="EMBL" id="EPF30744.1"/>
    </source>
</evidence>
<dbReference type="STRING" id="1125699.HMPREF9194_01063"/>
<keyword evidence="2" id="KW-0057">Aromatic amino acid biosynthesis</keyword>
<dbReference type="Gene3D" id="3.30.1330.40">
    <property type="entry name" value="RutC-like"/>
    <property type="match status" value="1"/>
</dbReference>
<sequence>MQDKRLYGIRGAVCTENTAEDMQKAVADLMGRIFEKNALCEDDIVSVQFTLTGDLDCANPASVLRKSGLCTGVPLFCAAEPVVKGALAHTVRVLVTAYSGSKPVHVYLGEAQKLRPDLRSL</sequence>
<dbReference type="PATRIC" id="fig|1125699.3.peg.1088"/>
<comment type="caution">
    <text evidence="3">The sequence shown here is derived from an EMBL/GenBank/DDBJ whole genome shotgun (WGS) entry which is preliminary data.</text>
</comment>
<evidence type="ECO:0000313" key="4">
    <source>
        <dbReference type="Proteomes" id="UP000014541"/>
    </source>
</evidence>
<dbReference type="HOGENOM" id="CLU_133236_1_1_12"/>
<dbReference type="GO" id="GO:0004106">
    <property type="term" value="F:chorismate mutase activity"/>
    <property type="evidence" value="ECO:0007669"/>
    <property type="project" value="UniProtKB-UniRule"/>
</dbReference>
<dbReference type="EC" id="5.4.99.5" evidence="1 2"/>
<dbReference type="PROSITE" id="PS51167">
    <property type="entry name" value="CHORISMATE_MUT_1"/>
    <property type="match status" value="1"/>
</dbReference>
<keyword evidence="2" id="KW-0413">Isomerase</keyword>
<dbReference type="InterPro" id="IPR008243">
    <property type="entry name" value="Chorismate_mutase_AroH"/>
</dbReference>
<evidence type="ECO:0000256" key="1">
    <source>
        <dbReference type="NCBIfam" id="TIGR01796"/>
    </source>
</evidence>
<name>S3L1T6_TREMA</name>
<dbReference type="PANTHER" id="PTHR21164:SF0">
    <property type="entry name" value="CHORISMATE MUTASE AROH"/>
    <property type="match status" value="1"/>
</dbReference>
<dbReference type="PANTHER" id="PTHR21164">
    <property type="entry name" value="CHORISMATE MUTASE"/>
    <property type="match status" value="1"/>
</dbReference>
<reference evidence="3 4" key="1">
    <citation type="submission" date="2013-04" db="EMBL/GenBank/DDBJ databases">
        <title>The Genome Sequence of Treponema maltophilum ATCC 51939.</title>
        <authorList>
            <consortium name="The Broad Institute Genomics Platform"/>
            <person name="Earl A."/>
            <person name="Ward D."/>
            <person name="Feldgarden M."/>
            <person name="Gevers D."/>
            <person name="Leonetti C."/>
            <person name="Blanton J.M."/>
            <person name="Dewhirst F.E."/>
            <person name="Izard J."/>
            <person name="Walker B."/>
            <person name="Young S."/>
            <person name="Zeng Q."/>
            <person name="Gargeya S."/>
            <person name="Fitzgerald M."/>
            <person name="Haas B."/>
            <person name="Abouelleil A."/>
            <person name="Allen A.W."/>
            <person name="Alvarado L."/>
            <person name="Arachchi H.M."/>
            <person name="Berlin A.M."/>
            <person name="Chapman S.B."/>
            <person name="Gainer-Dewar J."/>
            <person name="Goldberg J."/>
            <person name="Griggs A."/>
            <person name="Gujja S."/>
            <person name="Hansen M."/>
            <person name="Howarth C."/>
            <person name="Imamovic A."/>
            <person name="Ireland A."/>
            <person name="Larimer J."/>
            <person name="McCowan C."/>
            <person name="Murphy C."/>
            <person name="Pearson M."/>
            <person name="Poon T.W."/>
            <person name="Priest M."/>
            <person name="Roberts A."/>
            <person name="Saif S."/>
            <person name="Shea T."/>
            <person name="Sisk P."/>
            <person name="Sykes S."/>
            <person name="Wortman J."/>
            <person name="Nusbaum C."/>
            <person name="Birren B."/>
        </authorList>
    </citation>
    <scope>NUCLEOTIDE SEQUENCE [LARGE SCALE GENOMIC DNA]</scope>
    <source>
        <strain evidence="3 4">ATCC 51939</strain>
    </source>
</reference>
<dbReference type="SUPFAM" id="SSF55298">
    <property type="entry name" value="YjgF-like"/>
    <property type="match status" value="1"/>
</dbReference>
<protein>
    <recommendedName>
        <fullName evidence="1 2">chorismate mutase</fullName>
        <ecNumber evidence="1 2">5.4.99.5</ecNumber>
    </recommendedName>
</protein>
<dbReference type="EMBL" id="ATFF01000006">
    <property type="protein sequence ID" value="EPF30744.1"/>
    <property type="molecule type" value="Genomic_DNA"/>
</dbReference>
<dbReference type="InterPro" id="IPR035959">
    <property type="entry name" value="RutC-like_sf"/>
</dbReference>
<keyword evidence="4" id="KW-1185">Reference proteome</keyword>
<dbReference type="eggNOG" id="COG4401">
    <property type="taxonomic scope" value="Bacteria"/>
</dbReference>
<dbReference type="GO" id="GO:0046417">
    <property type="term" value="P:chorismate metabolic process"/>
    <property type="evidence" value="ECO:0007669"/>
    <property type="project" value="TreeGrafter"/>
</dbReference>
<dbReference type="Pfam" id="PF07736">
    <property type="entry name" value="CM_1"/>
    <property type="match status" value="1"/>
</dbReference>
<dbReference type="GO" id="GO:0008652">
    <property type="term" value="P:amino acid biosynthetic process"/>
    <property type="evidence" value="ECO:0007669"/>
    <property type="project" value="UniProtKB-UniRule"/>
</dbReference>
<dbReference type="RefSeq" id="WP_016525355.1">
    <property type="nucleotide sequence ID" value="NZ_KE332518.1"/>
</dbReference>
<comment type="catalytic activity">
    <reaction evidence="2">
        <text>chorismate = prephenate</text>
        <dbReference type="Rhea" id="RHEA:13897"/>
        <dbReference type="ChEBI" id="CHEBI:29748"/>
        <dbReference type="ChEBI" id="CHEBI:29934"/>
        <dbReference type="EC" id="5.4.99.5"/>
    </reaction>
</comment>
<proteinExistence type="predicted"/>
<dbReference type="GO" id="GO:0009073">
    <property type="term" value="P:aromatic amino acid family biosynthetic process"/>
    <property type="evidence" value="ECO:0007669"/>
    <property type="project" value="UniProtKB-UniRule"/>
</dbReference>
<dbReference type="OrthoDB" id="9802232at2"/>
<dbReference type="Proteomes" id="UP000014541">
    <property type="component" value="Unassembled WGS sequence"/>
</dbReference>
<dbReference type="NCBIfam" id="TIGR01796">
    <property type="entry name" value="CM_mono_aroH"/>
    <property type="match status" value="1"/>
</dbReference>
<accession>S3L1T6</accession>
<evidence type="ECO:0000256" key="2">
    <source>
        <dbReference type="PROSITE-ProRule" id="PRU00514"/>
    </source>
</evidence>
<organism evidence="3 4">
    <name type="scientific">Treponema maltophilum ATCC 51939</name>
    <dbReference type="NCBI Taxonomy" id="1125699"/>
    <lineage>
        <taxon>Bacteria</taxon>
        <taxon>Pseudomonadati</taxon>
        <taxon>Spirochaetota</taxon>
        <taxon>Spirochaetia</taxon>
        <taxon>Spirochaetales</taxon>
        <taxon>Treponemataceae</taxon>
        <taxon>Treponema</taxon>
    </lineage>
</organism>
<gene>
    <name evidence="3" type="ORF">HMPREF9194_01063</name>
</gene>
<keyword evidence="2" id="KW-0028">Amino-acid biosynthesis</keyword>